<dbReference type="GO" id="GO:0016491">
    <property type="term" value="F:oxidoreductase activity"/>
    <property type="evidence" value="ECO:0007669"/>
    <property type="project" value="UniProtKB-KW"/>
</dbReference>
<dbReference type="AlphaFoldDB" id="A0A7M7T3N3"/>
<dbReference type="PANTHER" id="PTHR11972:SF58">
    <property type="entry name" value="NADPH OXIDASE 5"/>
    <property type="match status" value="1"/>
</dbReference>
<accession>A0A7M7T3N3</accession>
<reference evidence="4" key="1">
    <citation type="submission" date="2015-02" db="EMBL/GenBank/DDBJ databases">
        <title>Genome sequencing for Strongylocentrotus purpuratus.</title>
        <authorList>
            <person name="Murali S."/>
            <person name="Liu Y."/>
            <person name="Vee V."/>
            <person name="English A."/>
            <person name="Wang M."/>
            <person name="Skinner E."/>
            <person name="Han Y."/>
            <person name="Muzny D.M."/>
            <person name="Worley K.C."/>
            <person name="Gibbs R.A."/>
        </authorList>
    </citation>
    <scope>NUCLEOTIDE SEQUENCE</scope>
</reference>
<evidence type="ECO:0000313" key="3">
    <source>
        <dbReference type="EnsemblMetazoa" id="XP_030851457"/>
    </source>
</evidence>
<name>A0A7M7T3N3_STRPU</name>
<dbReference type="Proteomes" id="UP000007110">
    <property type="component" value="Unassembled WGS sequence"/>
</dbReference>
<protein>
    <recommendedName>
        <fullName evidence="2">Ferric reductase NAD binding domain-containing protein</fullName>
    </recommendedName>
</protein>
<keyword evidence="4" id="KW-1185">Reference proteome</keyword>
<dbReference type="InterPro" id="IPR039261">
    <property type="entry name" value="FNR_nucleotide-bd"/>
</dbReference>
<evidence type="ECO:0000259" key="2">
    <source>
        <dbReference type="Pfam" id="PF08030"/>
    </source>
</evidence>
<dbReference type="PANTHER" id="PTHR11972">
    <property type="entry name" value="NADPH OXIDASE"/>
    <property type="match status" value="1"/>
</dbReference>
<dbReference type="InterPro" id="IPR013121">
    <property type="entry name" value="Fe_red_NAD-bd_6"/>
</dbReference>
<dbReference type="KEGG" id="spu:115928439"/>
<proteinExistence type="predicted"/>
<dbReference type="EnsemblMetazoa" id="XM_030995597">
    <property type="protein sequence ID" value="XP_030851457"/>
    <property type="gene ID" value="LOC115928439"/>
</dbReference>
<dbReference type="Pfam" id="PF08030">
    <property type="entry name" value="NAD_binding_6"/>
    <property type="match status" value="1"/>
</dbReference>
<feature type="domain" description="Ferric reductase NAD binding" evidence="2">
    <location>
        <begin position="17"/>
        <end position="134"/>
    </location>
</feature>
<reference evidence="3" key="2">
    <citation type="submission" date="2021-01" db="UniProtKB">
        <authorList>
            <consortium name="EnsemblMetazoa"/>
        </authorList>
    </citation>
    <scope>IDENTIFICATION</scope>
</reference>
<evidence type="ECO:0000313" key="4">
    <source>
        <dbReference type="Proteomes" id="UP000007110"/>
    </source>
</evidence>
<dbReference type="InterPro" id="IPR050369">
    <property type="entry name" value="RBOH/FRE"/>
</dbReference>
<sequence>MIIFHFLLNSFFFKGGLFWINRDQHSFEWFISLISAIELEQAEIPAADRFLDIHLYMTSALLPIDMKAIGLHVALDLIHKKKNRDTITGLKTRTQAGRPDWDEVFQNLKQQHKGKITVFFCGSPALGKILSTKCLQYHMEFRKENF</sequence>
<organism evidence="3 4">
    <name type="scientific">Strongylocentrotus purpuratus</name>
    <name type="common">Purple sea urchin</name>
    <dbReference type="NCBI Taxonomy" id="7668"/>
    <lineage>
        <taxon>Eukaryota</taxon>
        <taxon>Metazoa</taxon>
        <taxon>Echinodermata</taxon>
        <taxon>Eleutherozoa</taxon>
        <taxon>Echinozoa</taxon>
        <taxon>Echinoidea</taxon>
        <taxon>Euechinoidea</taxon>
        <taxon>Echinacea</taxon>
        <taxon>Camarodonta</taxon>
        <taxon>Echinidea</taxon>
        <taxon>Strongylocentrotidae</taxon>
        <taxon>Strongylocentrotus</taxon>
    </lineage>
</organism>
<dbReference type="Gene3D" id="3.40.50.80">
    <property type="entry name" value="Nucleotide-binding domain of ferredoxin-NADP reductase (FNR) module"/>
    <property type="match status" value="1"/>
</dbReference>
<dbReference type="GeneID" id="115928439"/>
<evidence type="ECO:0000256" key="1">
    <source>
        <dbReference type="ARBA" id="ARBA00023002"/>
    </source>
</evidence>
<keyword evidence="1" id="KW-0560">Oxidoreductase</keyword>
<dbReference type="InParanoid" id="A0A7M7T3N3"/>
<dbReference type="RefSeq" id="XP_030851457.1">
    <property type="nucleotide sequence ID" value="XM_030995597.1"/>
</dbReference>
<dbReference type="OrthoDB" id="167398at2759"/>
<dbReference type="OMA" id="HASLCDE"/>